<evidence type="ECO:0000313" key="3">
    <source>
        <dbReference type="EMBL" id="EWC60393.1"/>
    </source>
</evidence>
<gene>
    <name evidence="3" type="ORF">UO65_4281</name>
</gene>
<proteinExistence type="predicted"/>
<dbReference type="AlphaFoldDB" id="W7IJ67"/>
<keyword evidence="1" id="KW-0732">Signal</keyword>
<dbReference type="Proteomes" id="UP000019277">
    <property type="component" value="Unassembled WGS sequence"/>
</dbReference>
<evidence type="ECO:0000259" key="2">
    <source>
        <dbReference type="Pfam" id="PF13472"/>
    </source>
</evidence>
<dbReference type="PROSITE" id="PS51257">
    <property type="entry name" value="PROKAR_LIPOPROTEIN"/>
    <property type="match status" value="1"/>
</dbReference>
<feature type="domain" description="SGNH hydrolase-type esterase" evidence="2">
    <location>
        <begin position="36"/>
        <end position="288"/>
    </location>
</feature>
<accession>W7IJ67</accession>
<dbReference type="SUPFAM" id="SSF52266">
    <property type="entry name" value="SGNH hydrolase"/>
    <property type="match status" value="1"/>
</dbReference>
<dbReference type="STRING" id="909613.UO65_4281"/>
<dbReference type="InterPro" id="IPR013830">
    <property type="entry name" value="SGNH_hydro"/>
</dbReference>
<comment type="caution">
    <text evidence="3">The sequence shown here is derived from an EMBL/GenBank/DDBJ whole genome shotgun (WGS) entry which is preliminary data.</text>
</comment>
<feature type="chain" id="PRO_5004893517" description="SGNH hydrolase-type esterase domain-containing protein" evidence="1">
    <location>
        <begin position="21"/>
        <end position="300"/>
    </location>
</feature>
<evidence type="ECO:0000313" key="4">
    <source>
        <dbReference type="Proteomes" id="UP000019277"/>
    </source>
</evidence>
<dbReference type="PATRIC" id="fig|909613.9.peg.4285"/>
<evidence type="ECO:0000256" key="1">
    <source>
        <dbReference type="SAM" id="SignalP"/>
    </source>
</evidence>
<reference evidence="3 4" key="1">
    <citation type="journal article" date="2014" name="Genome Announc.">
        <title>Draft Genome Sequence of the Antitrypanosomally Active Sponge-Associated Bacterium Actinokineospora sp. Strain EG49.</title>
        <authorList>
            <person name="Harjes J."/>
            <person name="Ryu T."/>
            <person name="Abdelmohsen U.R."/>
            <person name="Moitinho-Silva L."/>
            <person name="Horn H."/>
            <person name="Ravasi T."/>
            <person name="Hentschel U."/>
        </authorList>
    </citation>
    <scope>NUCLEOTIDE SEQUENCE [LARGE SCALE GENOMIC DNA]</scope>
    <source>
        <strain evidence="3 4">EG49</strain>
    </source>
</reference>
<dbReference type="RefSeq" id="WP_035285318.1">
    <property type="nucleotide sequence ID" value="NZ_AYXG01000161.1"/>
</dbReference>
<keyword evidence="4" id="KW-1185">Reference proteome</keyword>
<dbReference type="Pfam" id="PF13472">
    <property type="entry name" value="Lipase_GDSL_2"/>
    <property type="match status" value="1"/>
</dbReference>
<sequence>MSVRLFAAASAALFALSGCAATSTAAAPGERYYVSVGDSYAAGYKPTGADGGGTSTDGFAYRVAEQTVAHGLPMRLANFGCSGVSTAQLRTEPGCAPTALAPGAPDYGGLSQARAAVEFVSENRGRVGLVTVVVGGNDVRPCLPIGAAPRPDAIDCVTASVERLRTDLAAVLAELRAAAGPDVPIVGVSYPDMLLGYWVTAGAPGRDVAAASVGVFRDLVNPVLRAEYAKVGAEFVDVTEAAQGYVPLTQTTSVPGYGTVPTAVAAACLYTYFCQYGDVHPTADGHRLIAEHVVRAAHIA</sequence>
<dbReference type="OrthoDB" id="154486at2"/>
<dbReference type="Gene3D" id="3.40.50.1110">
    <property type="entry name" value="SGNH hydrolase"/>
    <property type="match status" value="1"/>
</dbReference>
<dbReference type="EMBL" id="AYXG01000161">
    <property type="protein sequence ID" value="EWC60393.1"/>
    <property type="molecule type" value="Genomic_DNA"/>
</dbReference>
<feature type="signal peptide" evidence="1">
    <location>
        <begin position="1"/>
        <end position="20"/>
    </location>
</feature>
<organism evidence="3 4">
    <name type="scientific">Actinokineospora spheciospongiae</name>
    <dbReference type="NCBI Taxonomy" id="909613"/>
    <lineage>
        <taxon>Bacteria</taxon>
        <taxon>Bacillati</taxon>
        <taxon>Actinomycetota</taxon>
        <taxon>Actinomycetes</taxon>
        <taxon>Pseudonocardiales</taxon>
        <taxon>Pseudonocardiaceae</taxon>
        <taxon>Actinokineospora</taxon>
    </lineage>
</organism>
<dbReference type="eggNOG" id="COG2755">
    <property type="taxonomic scope" value="Bacteria"/>
</dbReference>
<protein>
    <recommendedName>
        <fullName evidence="2">SGNH hydrolase-type esterase domain-containing protein</fullName>
    </recommendedName>
</protein>
<dbReference type="InterPro" id="IPR036514">
    <property type="entry name" value="SGNH_hydro_sf"/>
</dbReference>
<name>W7IJ67_9PSEU</name>